<reference evidence="12 13" key="1">
    <citation type="submission" date="2019-03" db="EMBL/GenBank/DDBJ databases">
        <title>Freshwater and sediment microbial communities from various areas in North America, analyzing microbe dynamics in response to fracking.</title>
        <authorList>
            <person name="Lamendella R."/>
        </authorList>
    </citation>
    <scope>NUCLEOTIDE SEQUENCE [LARGE SCALE GENOMIC DNA]</scope>
    <source>
        <strain evidence="12 13">114D</strain>
    </source>
</reference>
<feature type="transmembrane region" description="Helical" evidence="10">
    <location>
        <begin position="132"/>
        <end position="155"/>
    </location>
</feature>
<dbReference type="GO" id="GO:0005886">
    <property type="term" value="C:plasma membrane"/>
    <property type="evidence" value="ECO:0007669"/>
    <property type="project" value="UniProtKB-SubCell"/>
</dbReference>
<feature type="transmembrane region" description="Helical" evidence="10">
    <location>
        <begin position="161"/>
        <end position="183"/>
    </location>
</feature>
<dbReference type="RefSeq" id="WP_133463517.1">
    <property type="nucleotide sequence ID" value="NZ_SNWI01000001.1"/>
</dbReference>
<dbReference type="InterPro" id="IPR005828">
    <property type="entry name" value="MFS_sugar_transport-like"/>
</dbReference>
<dbReference type="Proteomes" id="UP000294848">
    <property type="component" value="Unassembled WGS sequence"/>
</dbReference>
<feature type="transmembrane region" description="Helical" evidence="10">
    <location>
        <begin position="242"/>
        <end position="266"/>
    </location>
</feature>
<evidence type="ECO:0000256" key="10">
    <source>
        <dbReference type="SAM" id="Phobius"/>
    </source>
</evidence>
<dbReference type="PROSITE" id="PS00217">
    <property type="entry name" value="SUGAR_TRANSPORT_2"/>
    <property type="match status" value="1"/>
</dbReference>
<feature type="domain" description="Major facilitator superfamily (MFS) profile" evidence="11">
    <location>
        <begin position="8"/>
        <end position="431"/>
    </location>
</feature>
<feature type="transmembrane region" description="Helical" evidence="10">
    <location>
        <begin position="382"/>
        <end position="399"/>
    </location>
</feature>
<evidence type="ECO:0000256" key="4">
    <source>
        <dbReference type="ARBA" id="ARBA00022475"/>
    </source>
</evidence>
<dbReference type="PROSITE" id="PS50850">
    <property type="entry name" value="MFS"/>
    <property type="match status" value="1"/>
</dbReference>
<keyword evidence="8 10" id="KW-0472">Membrane</keyword>
<dbReference type="NCBIfam" id="TIGR00879">
    <property type="entry name" value="SP"/>
    <property type="match status" value="1"/>
</dbReference>
<dbReference type="PANTHER" id="PTHR48023:SF4">
    <property type="entry name" value="D-XYLOSE-PROTON SYMPORTER-LIKE 2"/>
    <property type="match status" value="1"/>
</dbReference>
<comment type="caution">
    <text evidence="12">The sequence shown here is derived from an EMBL/GenBank/DDBJ whole genome shotgun (WGS) entry which is preliminary data.</text>
</comment>
<feature type="transmembrane region" description="Helical" evidence="10">
    <location>
        <begin position="74"/>
        <end position="93"/>
    </location>
</feature>
<dbReference type="InterPro" id="IPR036259">
    <property type="entry name" value="MFS_trans_sf"/>
</dbReference>
<feature type="transmembrane region" description="Helical" evidence="10">
    <location>
        <begin position="44"/>
        <end position="62"/>
    </location>
</feature>
<feature type="transmembrane region" description="Helical" evidence="10">
    <location>
        <begin position="99"/>
        <end position="120"/>
    </location>
</feature>
<dbReference type="EMBL" id="SNWI01000001">
    <property type="protein sequence ID" value="TDO05472.1"/>
    <property type="molecule type" value="Genomic_DNA"/>
</dbReference>
<dbReference type="OrthoDB" id="9783823at2"/>
<feature type="transmembrane region" description="Helical" evidence="10">
    <location>
        <begin position="335"/>
        <end position="361"/>
    </location>
</feature>
<evidence type="ECO:0000256" key="2">
    <source>
        <dbReference type="ARBA" id="ARBA00010992"/>
    </source>
</evidence>
<proteinExistence type="inferred from homology"/>
<dbReference type="SUPFAM" id="SSF103473">
    <property type="entry name" value="MFS general substrate transporter"/>
    <property type="match status" value="1"/>
</dbReference>
<dbReference type="PRINTS" id="PR00171">
    <property type="entry name" value="SUGRTRNSPORT"/>
</dbReference>
<dbReference type="InterPro" id="IPR003663">
    <property type="entry name" value="Sugar/inositol_transpt"/>
</dbReference>
<evidence type="ECO:0000256" key="6">
    <source>
        <dbReference type="ARBA" id="ARBA00022692"/>
    </source>
</evidence>
<accession>A0A4R6HAT0</accession>
<evidence type="ECO:0000256" key="9">
    <source>
        <dbReference type="RuleBase" id="RU003346"/>
    </source>
</evidence>
<keyword evidence="7 10" id="KW-1133">Transmembrane helix</keyword>
<evidence type="ECO:0000256" key="8">
    <source>
        <dbReference type="ARBA" id="ARBA00023136"/>
    </source>
</evidence>
<evidence type="ECO:0000256" key="5">
    <source>
        <dbReference type="ARBA" id="ARBA00022597"/>
    </source>
</evidence>
<dbReference type="InterPro" id="IPR050820">
    <property type="entry name" value="MFS_Sugar_Transporter"/>
</dbReference>
<dbReference type="Gene3D" id="1.20.1250.20">
    <property type="entry name" value="MFS general substrate transporter like domains"/>
    <property type="match status" value="1"/>
</dbReference>
<gene>
    <name evidence="12" type="ORF">DET52_101832</name>
</gene>
<evidence type="ECO:0000256" key="3">
    <source>
        <dbReference type="ARBA" id="ARBA00022448"/>
    </source>
</evidence>
<feature type="transmembrane region" description="Helical" evidence="10">
    <location>
        <begin position="405"/>
        <end position="423"/>
    </location>
</feature>
<keyword evidence="6 10" id="KW-0812">Transmembrane</keyword>
<dbReference type="GO" id="GO:0022857">
    <property type="term" value="F:transmembrane transporter activity"/>
    <property type="evidence" value="ECO:0007669"/>
    <property type="project" value="InterPro"/>
</dbReference>
<sequence>MTRKLIITTLTASFGGLLFGFETAVINGALPFITQFFSLTDAMKGATVSAALVGCIVGALAAGRPADRFGRRTLLRVLALLFLISAIGTGFAANIQAFIIFRFIGGIAVGGASVISPMYISEISPAEYRGRLTVSFQLAVVVGILFAFFTDYLLINTGENNWRYMMLSMGLPAIVFYVLLFFIDRSPRWLIKEGKREEAIEVFKHLNPEADSEKLVEEIQKTIDKKAVQKFSVLFKKDYSKLLIIGIAVGMFNQFTGINIIMYYATDIFRSAGFSTDSAIGQTVLIGLVNLIFTILAMRLIDKIGRRKLLLTGTLGMAFFLGLFAYAYLSDAFSSWMLLVSLICFIAFFASSQGAVIWVILSEIFPNNIRARGASAGSFSHWFFNGLTTFLFPVVIGLFSGSKGIGYVFIFYSIMTFLSFFVFKKYLMEMKGKTLESMK</sequence>
<dbReference type="InterPro" id="IPR005829">
    <property type="entry name" value="Sugar_transporter_CS"/>
</dbReference>
<dbReference type="PANTHER" id="PTHR48023">
    <property type="entry name" value="D-XYLOSE-PROTON SYMPORTER-LIKE 2"/>
    <property type="match status" value="1"/>
</dbReference>
<evidence type="ECO:0000313" key="12">
    <source>
        <dbReference type="EMBL" id="TDO05472.1"/>
    </source>
</evidence>
<evidence type="ECO:0000256" key="1">
    <source>
        <dbReference type="ARBA" id="ARBA00004651"/>
    </source>
</evidence>
<evidence type="ECO:0000259" key="11">
    <source>
        <dbReference type="PROSITE" id="PS50850"/>
    </source>
</evidence>
<dbReference type="PROSITE" id="PS00216">
    <property type="entry name" value="SUGAR_TRANSPORT_1"/>
    <property type="match status" value="2"/>
</dbReference>
<dbReference type="InterPro" id="IPR020846">
    <property type="entry name" value="MFS_dom"/>
</dbReference>
<organism evidence="12 13">
    <name type="scientific">Sunxiuqinia elliptica</name>
    <dbReference type="NCBI Taxonomy" id="655355"/>
    <lineage>
        <taxon>Bacteria</taxon>
        <taxon>Pseudomonadati</taxon>
        <taxon>Bacteroidota</taxon>
        <taxon>Bacteroidia</taxon>
        <taxon>Marinilabiliales</taxon>
        <taxon>Prolixibacteraceae</taxon>
        <taxon>Sunxiuqinia</taxon>
    </lineage>
</organism>
<keyword evidence="5" id="KW-0762">Sugar transport</keyword>
<comment type="subcellular location">
    <subcellularLocation>
        <location evidence="1">Cell membrane</location>
        <topology evidence="1">Multi-pass membrane protein</topology>
    </subcellularLocation>
</comment>
<evidence type="ECO:0000313" key="13">
    <source>
        <dbReference type="Proteomes" id="UP000294848"/>
    </source>
</evidence>
<name>A0A4R6HAT0_9BACT</name>
<evidence type="ECO:0000256" key="7">
    <source>
        <dbReference type="ARBA" id="ARBA00022989"/>
    </source>
</evidence>
<feature type="transmembrane region" description="Helical" evidence="10">
    <location>
        <begin position="309"/>
        <end position="329"/>
    </location>
</feature>
<keyword evidence="3 9" id="KW-0813">Transport</keyword>
<comment type="similarity">
    <text evidence="2 9">Belongs to the major facilitator superfamily. Sugar transporter (TC 2.A.1.1) family.</text>
</comment>
<feature type="transmembrane region" description="Helical" evidence="10">
    <location>
        <begin position="278"/>
        <end position="297"/>
    </location>
</feature>
<keyword evidence="4" id="KW-1003">Cell membrane</keyword>
<dbReference type="AlphaFoldDB" id="A0A4R6HAT0"/>
<dbReference type="FunFam" id="1.20.1250.20:FF:000122">
    <property type="entry name" value="D-xylose transporter XylE"/>
    <property type="match status" value="1"/>
</dbReference>
<dbReference type="Pfam" id="PF00083">
    <property type="entry name" value="Sugar_tr"/>
    <property type="match status" value="1"/>
</dbReference>
<protein>
    <submittedName>
        <fullName evidence="12">Sugar porter (SP) family MFS transporter</fullName>
    </submittedName>
</protein>